<organism evidence="4 5">
    <name type="scientific">Kroppenstedtia sanguinis</name>
    <dbReference type="NCBI Taxonomy" id="1380684"/>
    <lineage>
        <taxon>Bacteria</taxon>
        <taxon>Bacillati</taxon>
        <taxon>Bacillota</taxon>
        <taxon>Bacilli</taxon>
        <taxon>Bacillales</taxon>
        <taxon>Thermoactinomycetaceae</taxon>
        <taxon>Kroppenstedtia</taxon>
    </lineage>
</organism>
<dbReference type="InterPro" id="IPR051796">
    <property type="entry name" value="ISF_SsuE-like"/>
</dbReference>
<gene>
    <name evidence="4" type="ORF">ACFQ4Y_08285</name>
</gene>
<evidence type="ECO:0000256" key="2">
    <source>
        <dbReference type="ARBA" id="ARBA00022643"/>
    </source>
</evidence>
<protein>
    <submittedName>
        <fullName evidence="4">Flavodoxin family protein</fullName>
    </submittedName>
</protein>
<dbReference type="PANTHER" id="PTHR43278:SF4">
    <property type="entry name" value="NAD(P)H-DEPENDENT FMN-CONTAINING OXIDOREDUCTASE YWQN-RELATED"/>
    <property type="match status" value="1"/>
</dbReference>
<evidence type="ECO:0000313" key="4">
    <source>
        <dbReference type="EMBL" id="MFD1426935.1"/>
    </source>
</evidence>
<reference evidence="5" key="1">
    <citation type="journal article" date="2019" name="Int. J. Syst. Evol. Microbiol.">
        <title>The Global Catalogue of Microorganisms (GCM) 10K type strain sequencing project: providing services to taxonomists for standard genome sequencing and annotation.</title>
        <authorList>
            <consortium name="The Broad Institute Genomics Platform"/>
            <consortium name="The Broad Institute Genome Sequencing Center for Infectious Disease"/>
            <person name="Wu L."/>
            <person name="Ma J."/>
        </authorList>
    </citation>
    <scope>NUCLEOTIDE SEQUENCE [LARGE SCALE GENOMIC DNA]</scope>
    <source>
        <strain evidence="5">S1</strain>
    </source>
</reference>
<proteinExistence type="predicted"/>
<keyword evidence="2" id="KW-0288">FMN</keyword>
<sequence>MNILTILGSSRKDGNTEQLANQVTAGLPTTFLRLKESQILPIDDLRHEPGGFQKVDDDYAPYVEQLAHHEVIVFATPLYWYGMSGRMKNFVDRWSQSLRDPDRSLRDAVQGKPAVVVVTGGDAPGVKGLPLIQQFHWIFEFVGMNFLDYVIGTGNKPGEILQDKAALAKAQSINHLLHTLK</sequence>
<dbReference type="SUPFAM" id="SSF52218">
    <property type="entry name" value="Flavoproteins"/>
    <property type="match status" value="1"/>
</dbReference>
<accession>A0ABW4CBK3</accession>
<dbReference type="InterPro" id="IPR029039">
    <property type="entry name" value="Flavoprotein-like_sf"/>
</dbReference>
<dbReference type="Pfam" id="PF03358">
    <property type="entry name" value="FMN_red"/>
    <property type="match status" value="1"/>
</dbReference>
<dbReference type="EMBL" id="JBHTNU010000006">
    <property type="protein sequence ID" value="MFD1426935.1"/>
    <property type="molecule type" value="Genomic_DNA"/>
</dbReference>
<dbReference type="InterPro" id="IPR005025">
    <property type="entry name" value="FMN_Rdtase-like_dom"/>
</dbReference>
<dbReference type="Proteomes" id="UP001597282">
    <property type="component" value="Unassembled WGS sequence"/>
</dbReference>
<dbReference type="Gene3D" id="3.40.50.360">
    <property type="match status" value="1"/>
</dbReference>
<evidence type="ECO:0000313" key="5">
    <source>
        <dbReference type="Proteomes" id="UP001597282"/>
    </source>
</evidence>
<feature type="domain" description="NADPH-dependent FMN reductase-like" evidence="3">
    <location>
        <begin position="1"/>
        <end position="127"/>
    </location>
</feature>
<evidence type="ECO:0000256" key="1">
    <source>
        <dbReference type="ARBA" id="ARBA00022630"/>
    </source>
</evidence>
<keyword evidence="1" id="KW-0285">Flavoprotein</keyword>
<keyword evidence="5" id="KW-1185">Reference proteome</keyword>
<dbReference type="PANTHER" id="PTHR43278">
    <property type="entry name" value="NAD(P)H-DEPENDENT FMN-CONTAINING OXIDOREDUCTASE YWQN-RELATED"/>
    <property type="match status" value="1"/>
</dbReference>
<dbReference type="RefSeq" id="WP_380164480.1">
    <property type="nucleotide sequence ID" value="NZ_JBHTNU010000006.1"/>
</dbReference>
<evidence type="ECO:0000259" key="3">
    <source>
        <dbReference type="Pfam" id="PF03358"/>
    </source>
</evidence>
<name>A0ABW4CBK3_9BACL</name>
<comment type="caution">
    <text evidence="4">The sequence shown here is derived from an EMBL/GenBank/DDBJ whole genome shotgun (WGS) entry which is preliminary data.</text>
</comment>